<dbReference type="PANTHER" id="PTHR21137:SF35">
    <property type="entry name" value="ODORANT RECEPTOR 19A-RELATED"/>
    <property type="match status" value="1"/>
</dbReference>
<name>A0AAW1D5J9_9HEMI</name>
<dbReference type="Pfam" id="PF02949">
    <property type="entry name" value="7tm_6"/>
    <property type="match status" value="1"/>
</dbReference>
<comment type="subcellular location">
    <subcellularLocation>
        <location evidence="1">Cell membrane</location>
        <topology evidence="1">Multi-pass membrane protein</topology>
    </subcellularLocation>
</comment>
<keyword evidence="12" id="KW-1185">Reference proteome</keyword>
<evidence type="ECO:0000313" key="12">
    <source>
        <dbReference type="Proteomes" id="UP001461498"/>
    </source>
</evidence>
<dbReference type="GO" id="GO:0005886">
    <property type="term" value="C:plasma membrane"/>
    <property type="evidence" value="ECO:0007669"/>
    <property type="project" value="UniProtKB-SubCell"/>
</dbReference>
<evidence type="ECO:0000256" key="4">
    <source>
        <dbReference type="ARBA" id="ARBA00022692"/>
    </source>
</evidence>
<evidence type="ECO:0000256" key="9">
    <source>
        <dbReference type="ARBA" id="ARBA00023224"/>
    </source>
</evidence>
<evidence type="ECO:0000256" key="3">
    <source>
        <dbReference type="ARBA" id="ARBA00022606"/>
    </source>
</evidence>
<dbReference type="GO" id="GO:0007165">
    <property type="term" value="P:signal transduction"/>
    <property type="evidence" value="ECO:0007669"/>
    <property type="project" value="UniProtKB-KW"/>
</dbReference>
<evidence type="ECO:0000256" key="2">
    <source>
        <dbReference type="ARBA" id="ARBA00022475"/>
    </source>
</evidence>
<keyword evidence="9" id="KW-0807">Transducer</keyword>
<proteinExistence type="predicted"/>
<gene>
    <name evidence="11" type="ORF">O3M35_009756</name>
</gene>
<keyword evidence="3" id="KW-0716">Sensory transduction</keyword>
<feature type="transmembrane region" description="Helical" evidence="10">
    <location>
        <begin position="7"/>
        <end position="33"/>
    </location>
</feature>
<organism evidence="11 12">
    <name type="scientific">Rhynocoris fuscipes</name>
    <dbReference type="NCBI Taxonomy" id="488301"/>
    <lineage>
        <taxon>Eukaryota</taxon>
        <taxon>Metazoa</taxon>
        <taxon>Ecdysozoa</taxon>
        <taxon>Arthropoda</taxon>
        <taxon>Hexapoda</taxon>
        <taxon>Insecta</taxon>
        <taxon>Pterygota</taxon>
        <taxon>Neoptera</taxon>
        <taxon>Paraneoptera</taxon>
        <taxon>Hemiptera</taxon>
        <taxon>Heteroptera</taxon>
        <taxon>Panheteroptera</taxon>
        <taxon>Cimicomorpha</taxon>
        <taxon>Reduviidae</taxon>
        <taxon>Harpactorinae</taxon>
        <taxon>Harpactorini</taxon>
        <taxon>Rhynocoris</taxon>
    </lineage>
</organism>
<accession>A0AAW1D5J9</accession>
<evidence type="ECO:0000256" key="8">
    <source>
        <dbReference type="ARBA" id="ARBA00023170"/>
    </source>
</evidence>
<evidence type="ECO:0000256" key="10">
    <source>
        <dbReference type="SAM" id="Phobius"/>
    </source>
</evidence>
<keyword evidence="2" id="KW-1003">Cell membrane</keyword>
<evidence type="ECO:0000256" key="6">
    <source>
        <dbReference type="ARBA" id="ARBA00022989"/>
    </source>
</evidence>
<dbReference type="PANTHER" id="PTHR21137">
    <property type="entry name" value="ODORANT RECEPTOR"/>
    <property type="match status" value="1"/>
</dbReference>
<dbReference type="EMBL" id="JAPXFL010000006">
    <property type="protein sequence ID" value="KAK9505772.1"/>
    <property type="molecule type" value="Genomic_DNA"/>
</dbReference>
<keyword evidence="7 10" id="KW-0472">Membrane</keyword>
<keyword evidence="8" id="KW-0675">Receptor</keyword>
<keyword evidence="4 10" id="KW-0812">Transmembrane</keyword>
<sequence>MNEMLPYLAGTIIIMIMTVSTVIIYVSFCVFQFTFTFQISAYLQILQYRLETQNPKDKTIYYHHQTVMQLLQDYNKIFSGQMYVEIMVGSLEPCGFGYALIKGLKRYEPGTMDLFYKMLICLSGPFFMCFCGQEISTQMERLHDSSYMSKWYEEKPKVRRDLYTMMLVTVRPMTLNYRLFITFNYECFATVIQGVYSYLMMISSFETTD</sequence>
<evidence type="ECO:0000313" key="11">
    <source>
        <dbReference type="EMBL" id="KAK9505772.1"/>
    </source>
</evidence>
<evidence type="ECO:0000256" key="7">
    <source>
        <dbReference type="ARBA" id="ARBA00023136"/>
    </source>
</evidence>
<protein>
    <submittedName>
        <fullName evidence="11">Uncharacterized protein</fullName>
    </submittedName>
</protein>
<dbReference type="InterPro" id="IPR004117">
    <property type="entry name" value="7tm6_olfct_rcpt"/>
</dbReference>
<dbReference type="Proteomes" id="UP001461498">
    <property type="component" value="Unassembled WGS sequence"/>
</dbReference>
<dbReference type="GO" id="GO:0005549">
    <property type="term" value="F:odorant binding"/>
    <property type="evidence" value="ECO:0007669"/>
    <property type="project" value="InterPro"/>
</dbReference>
<dbReference type="GO" id="GO:0004984">
    <property type="term" value="F:olfactory receptor activity"/>
    <property type="evidence" value="ECO:0007669"/>
    <property type="project" value="InterPro"/>
</dbReference>
<evidence type="ECO:0000256" key="1">
    <source>
        <dbReference type="ARBA" id="ARBA00004651"/>
    </source>
</evidence>
<keyword evidence="5" id="KW-0552">Olfaction</keyword>
<evidence type="ECO:0000256" key="5">
    <source>
        <dbReference type="ARBA" id="ARBA00022725"/>
    </source>
</evidence>
<keyword evidence="6 10" id="KW-1133">Transmembrane helix</keyword>
<comment type="caution">
    <text evidence="11">The sequence shown here is derived from an EMBL/GenBank/DDBJ whole genome shotgun (WGS) entry which is preliminary data.</text>
</comment>
<reference evidence="11 12" key="1">
    <citation type="submission" date="2022-12" db="EMBL/GenBank/DDBJ databases">
        <title>Chromosome-level genome assembly of true bugs.</title>
        <authorList>
            <person name="Ma L."/>
            <person name="Li H."/>
        </authorList>
    </citation>
    <scope>NUCLEOTIDE SEQUENCE [LARGE SCALE GENOMIC DNA]</scope>
    <source>
        <strain evidence="11">Lab_2022b</strain>
    </source>
</reference>
<dbReference type="AlphaFoldDB" id="A0AAW1D5J9"/>